<organism evidence="1 2">
    <name type="scientific">Paenimyroides marinum</name>
    <dbReference type="NCBI Taxonomy" id="1159016"/>
    <lineage>
        <taxon>Bacteria</taxon>
        <taxon>Pseudomonadati</taxon>
        <taxon>Bacteroidota</taxon>
        <taxon>Flavobacteriia</taxon>
        <taxon>Flavobacteriales</taxon>
        <taxon>Flavobacteriaceae</taxon>
        <taxon>Paenimyroides</taxon>
    </lineage>
</organism>
<keyword evidence="2" id="KW-1185">Reference proteome</keyword>
<sequence>MTGYLYIENENIGEINFEIVDESMGAITGQLITNNNYLKFKDRIQQDCEEKGISNITDFNYKVLFSDNCKLKAEGGIGITDIKGFNEIYVEVAGIDSRMIDKIKQND</sequence>
<dbReference type="EMBL" id="FNXE01000049">
    <property type="protein sequence ID" value="SEH99031.1"/>
    <property type="molecule type" value="Genomic_DNA"/>
</dbReference>
<dbReference type="AlphaFoldDB" id="A0A1H6MI85"/>
<accession>A0A1H6MI85</accession>
<name>A0A1H6MI85_9FLAO</name>
<dbReference type="RefSeq" id="WP_091101894.1">
    <property type="nucleotide sequence ID" value="NZ_FNXE01000049.1"/>
</dbReference>
<gene>
    <name evidence="1" type="ORF">SAMN02927937_02581</name>
</gene>
<evidence type="ECO:0000313" key="1">
    <source>
        <dbReference type="EMBL" id="SEH99031.1"/>
    </source>
</evidence>
<protein>
    <submittedName>
        <fullName evidence="1">Uncharacterized protein</fullName>
    </submittedName>
</protein>
<evidence type="ECO:0000313" key="2">
    <source>
        <dbReference type="Proteomes" id="UP000199634"/>
    </source>
</evidence>
<proteinExistence type="predicted"/>
<reference evidence="2" key="1">
    <citation type="submission" date="2016-10" db="EMBL/GenBank/DDBJ databases">
        <authorList>
            <person name="Varghese N."/>
            <person name="Submissions S."/>
        </authorList>
    </citation>
    <scope>NUCLEOTIDE SEQUENCE [LARGE SCALE GENOMIC DNA]</scope>
    <source>
        <strain evidence="2">CGMCC 1.10825</strain>
    </source>
</reference>
<dbReference type="OrthoDB" id="1359551at2"/>
<dbReference type="Proteomes" id="UP000199634">
    <property type="component" value="Unassembled WGS sequence"/>
</dbReference>
<dbReference type="STRING" id="1159016.SAMN02927937_02581"/>